<dbReference type="AlphaFoldDB" id="A0A0F9ULA6"/>
<proteinExistence type="predicted"/>
<protein>
    <submittedName>
        <fullName evidence="2">Uncharacterized protein</fullName>
    </submittedName>
</protein>
<keyword evidence="1" id="KW-0472">Membrane</keyword>
<evidence type="ECO:0000256" key="1">
    <source>
        <dbReference type="SAM" id="Phobius"/>
    </source>
</evidence>
<feature type="transmembrane region" description="Helical" evidence="1">
    <location>
        <begin position="32"/>
        <end position="58"/>
    </location>
</feature>
<keyword evidence="1" id="KW-1133">Transmembrane helix</keyword>
<accession>A0A0F9ULA6</accession>
<reference evidence="2" key="1">
    <citation type="journal article" date="2015" name="Nature">
        <title>Complex archaea that bridge the gap between prokaryotes and eukaryotes.</title>
        <authorList>
            <person name="Spang A."/>
            <person name="Saw J.H."/>
            <person name="Jorgensen S.L."/>
            <person name="Zaremba-Niedzwiedzka K."/>
            <person name="Martijn J."/>
            <person name="Lind A.E."/>
            <person name="van Eijk R."/>
            <person name="Schleper C."/>
            <person name="Guy L."/>
            <person name="Ettema T.J."/>
        </authorList>
    </citation>
    <scope>NUCLEOTIDE SEQUENCE</scope>
</reference>
<dbReference type="EMBL" id="LAZR01000932">
    <property type="protein sequence ID" value="KKN54353.1"/>
    <property type="molecule type" value="Genomic_DNA"/>
</dbReference>
<evidence type="ECO:0000313" key="2">
    <source>
        <dbReference type="EMBL" id="KKN54353.1"/>
    </source>
</evidence>
<organism evidence="2">
    <name type="scientific">marine sediment metagenome</name>
    <dbReference type="NCBI Taxonomy" id="412755"/>
    <lineage>
        <taxon>unclassified sequences</taxon>
        <taxon>metagenomes</taxon>
        <taxon>ecological metagenomes</taxon>
    </lineage>
</organism>
<sequence>MSVAEFGVFFLFMFLAWLGGFGAGQEEHWIGYGILIGILIGLSFYGILFIGTLLKVVVAG</sequence>
<name>A0A0F9ULA6_9ZZZZ</name>
<comment type="caution">
    <text evidence="2">The sequence shown here is derived from an EMBL/GenBank/DDBJ whole genome shotgun (WGS) entry which is preliminary data.</text>
</comment>
<keyword evidence="1" id="KW-0812">Transmembrane</keyword>
<gene>
    <name evidence="2" type="ORF">LCGC14_0593310</name>
</gene>